<evidence type="ECO:0000256" key="6">
    <source>
        <dbReference type="ARBA" id="ARBA00023033"/>
    </source>
</evidence>
<protein>
    <submittedName>
        <fullName evidence="8">Cytochrome P450</fullName>
    </submittedName>
</protein>
<dbReference type="PRINTS" id="PR00463">
    <property type="entry name" value="EP450I"/>
</dbReference>
<comment type="similarity">
    <text evidence="1 7">Belongs to the cytochrome P450 family.</text>
</comment>
<accession>A0ABV9TYF6</accession>
<dbReference type="Pfam" id="PF00067">
    <property type="entry name" value="p450"/>
    <property type="match status" value="1"/>
</dbReference>
<keyword evidence="6 7" id="KW-0503">Monooxygenase</keyword>
<dbReference type="PRINTS" id="PR00385">
    <property type="entry name" value="P450"/>
</dbReference>
<evidence type="ECO:0000313" key="9">
    <source>
        <dbReference type="Proteomes" id="UP001595872"/>
    </source>
</evidence>
<dbReference type="PROSITE" id="PS00086">
    <property type="entry name" value="CYTOCHROME_P450"/>
    <property type="match status" value="1"/>
</dbReference>
<dbReference type="Gene3D" id="1.10.630.10">
    <property type="entry name" value="Cytochrome P450"/>
    <property type="match status" value="1"/>
</dbReference>
<dbReference type="InterPro" id="IPR001128">
    <property type="entry name" value="Cyt_P450"/>
</dbReference>
<evidence type="ECO:0000256" key="2">
    <source>
        <dbReference type="ARBA" id="ARBA00022617"/>
    </source>
</evidence>
<gene>
    <name evidence="8" type="ORF">ACFPCY_17730</name>
</gene>
<sequence length="461" mass="51263">MRSRKAPGASRFDQPVPAAGREIRQAPGALPVVGHAVALVRDPFAFLSSLPDHGDLVRIRLGPQTVIMTCDPELTRTMLVNDRIFDKGGPFYDRAREASGDGLVTCPHRLHRRQRRLCQPAFLPDRYPGYTPAMAETARDIAGAWRPGQIIDVNDLMVTMTMRSMVKATFDTQVSPEMTRQIVDDLTVATAGIYRRTISPPVVNRIPTPGNVRYNRAQSRLRKLIDDTVSAHRADLVDHGGILPMLLRAQDPENVGDLAALSDAEVCEQVLTFFLAGAETTANLLAWALYELGRAPDLQERLYTQTASVLGDSLPAHEHLPMLTAADHVVTEALRMYPSAWFLTRTVERDTSLGGVSLPAGTMLGYSAYMIQRRPELYPSPDRFDPDRWEGKKPDRVAYIPFGAGARKCLGDRFAHIQATLSLSTMISLWRFELITDRVPRPAVHATLMPRGLRMRVLARQ</sequence>
<organism evidence="8 9">
    <name type="scientific">Actinomadura gamaensis</name>
    <dbReference type="NCBI Taxonomy" id="1763541"/>
    <lineage>
        <taxon>Bacteria</taxon>
        <taxon>Bacillati</taxon>
        <taxon>Actinomycetota</taxon>
        <taxon>Actinomycetes</taxon>
        <taxon>Streptosporangiales</taxon>
        <taxon>Thermomonosporaceae</taxon>
        <taxon>Actinomadura</taxon>
    </lineage>
</organism>
<keyword evidence="9" id="KW-1185">Reference proteome</keyword>
<keyword evidence="5 7" id="KW-0408">Iron</keyword>
<dbReference type="InterPro" id="IPR036396">
    <property type="entry name" value="Cyt_P450_sf"/>
</dbReference>
<keyword evidence="2 7" id="KW-0349">Heme</keyword>
<dbReference type="Proteomes" id="UP001595872">
    <property type="component" value="Unassembled WGS sequence"/>
</dbReference>
<evidence type="ECO:0000256" key="5">
    <source>
        <dbReference type="ARBA" id="ARBA00023004"/>
    </source>
</evidence>
<evidence type="ECO:0000313" key="8">
    <source>
        <dbReference type="EMBL" id="MFC4909167.1"/>
    </source>
</evidence>
<dbReference type="SUPFAM" id="SSF48264">
    <property type="entry name" value="Cytochrome P450"/>
    <property type="match status" value="1"/>
</dbReference>
<keyword evidence="4 7" id="KW-0560">Oxidoreductase</keyword>
<evidence type="ECO:0000256" key="3">
    <source>
        <dbReference type="ARBA" id="ARBA00022723"/>
    </source>
</evidence>
<evidence type="ECO:0000256" key="7">
    <source>
        <dbReference type="RuleBase" id="RU000461"/>
    </source>
</evidence>
<reference evidence="9" key="1">
    <citation type="journal article" date="2019" name="Int. J. Syst. Evol. Microbiol.">
        <title>The Global Catalogue of Microorganisms (GCM) 10K type strain sequencing project: providing services to taxonomists for standard genome sequencing and annotation.</title>
        <authorList>
            <consortium name="The Broad Institute Genomics Platform"/>
            <consortium name="The Broad Institute Genome Sequencing Center for Infectious Disease"/>
            <person name="Wu L."/>
            <person name="Ma J."/>
        </authorList>
    </citation>
    <scope>NUCLEOTIDE SEQUENCE [LARGE SCALE GENOMIC DNA]</scope>
    <source>
        <strain evidence="9">KLKA75</strain>
    </source>
</reference>
<dbReference type="PANTHER" id="PTHR24291:SF50">
    <property type="entry name" value="BIFUNCTIONAL ALBAFLAVENONE MONOOXYGENASE_TERPENE SYNTHASE"/>
    <property type="match status" value="1"/>
</dbReference>
<name>A0ABV9TYF6_9ACTN</name>
<keyword evidence="3 7" id="KW-0479">Metal-binding</keyword>
<evidence type="ECO:0000256" key="4">
    <source>
        <dbReference type="ARBA" id="ARBA00023002"/>
    </source>
</evidence>
<dbReference type="PANTHER" id="PTHR24291">
    <property type="entry name" value="CYTOCHROME P450 FAMILY 4"/>
    <property type="match status" value="1"/>
</dbReference>
<dbReference type="InterPro" id="IPR050196">
    <property type="entry name" value="Cytochrome_P450_Monoox"/>
</dbReference>
<dbReference type="EMBL" id="JBHSIT010000005">
    <property type="protein sequence ID" value="MFC4909167.1"/>
    <property type="molecule type" value="Genomic_DNA"/>
</dbReference>
<proteinExistence type="inferred from homology"/>
<dbReference type="InterPro" id="IPR017972">
    <property type="entry name" value="Cyt_P450_CS"/>
</dbReference>
<dbReference type="InterPro" id="IPR002401">
    <property type="entry name" value="Cyt_P450_E_grp-I"/>
</dbReference>
<comment type="caution">
    <text evidence="8">The sequence shown here is derived from an EMBL/GenBank/DDBJ whole genome shotgun (WGS) entry which is preliminary data.</text>
</comment>
<dbReference type="RefSeq" id="WP_378256478.1">
    <property type="nucleotide sequence ID" value="NZ_JBHSIT010000005.1"/>
</dbReference>
<evidence type="ECO:0000256" key="1">
    <source>
        <dbReference type="ARBA" id="ARBA00010617"/>
    </source>
</evidence>